<dbReference type="Proteomes" id="UP000501003">
    <property type="component" value="Chromosome"/>
</dbReference>
<proteinExistence type="predicted"/>
<dbReference type="RefSeq" id="WP_173493301.1">
    <property type="nucleotide sequence ID" value="NZ_CP054056.1"/>
</dbReference>
<gene>
    <name evidence="1" type="ORF">HRU87_02035</name>
</gene>
<sequence length="128" mass="14517">MSLAAKMYIPGDIQVPCVNLPTDIDLQDIHPWAASVETARQMVQDGKSPALFYFVENSAQLARNAEELLSLWESKVNFWLFYPKAPHLGTDLSRDKTWQQLGKLGPKGTRQVGIDDRWSCLYYKNSGK</sequence>
<accession>A0A7D4PWY8</accession>
<name>A0A7D4PWY8_9MICO</name>
<keyword evidence="2" id="KW-1185">Reference proteome</keyword>
<dbReference type="AlphaFoldDB" id="A0A7D4PWY8"/>
<protein>
    <recommendedName>
        <fullName evidence="3">DUF3052 domain-containing protein</fullName>
    </recommendedName>
</protein>
<evidence type="ECO:0000313" key="2">
    <source>
        <dbReference type="Proteomes" id="UP000501003"/>
    </source>
</evidence>
<evidence type="ECO:0000313" key="1">
    <source>
        <dbReference type="EMBL" id="QKJ25004.1"/>
    </source>
</evidence>
<reference evidence="1 2" key="1">
    <citation type="submission" date="2020-05" db="EMBL/GenBank/DDBJ databases">
        <title>Aquirufa sp. strain 15G-AUS-rot a new Aquirufa species.</title>
        <authorList>
            <person name="Pitt A."/>
            <person name="Hahn M.W."/>
        </authorList>
    </citation>
    <scope>NUCLEOTIDE SEQUENCE [LARGE SCALE GENOMIC DNA]</scope>
    <source>
        <strain evidence="1 2">15G-AUS-rot</strain>
    </source>
</reference>
<evidence type="ECO:0008006" key="3">
    <source>
        <dbReference type="Google" id="ProtNLM"/>
    </source>
</evidence>
<dbReference type="KEGG" id="aqg:HRU87_02035"/>
<organism evidence="1 2">
    <name type="scientific">Aquiluna borgnonia</name>
    <dbReference type="NCBI Taxonomy" id="2499157"/>
    <lineage>
        <taxon>Bacteria</taxon>
        <taxon>Bacillati</taxon>
        <taxon>Actinomycetota</taxon>
        <taxon>Actinomycetes</taxon>
        <taxon>Micrococcales</taxon>
        <taxon>Microbacteriaceae</taxon>
        <taxon>Luna cluster</taxon>
        <taxon>Luna-1 subcluster</taxon>
        <taxon>Aquiluna</taxon>
    </lineage>
</organism>
<dbReference type="EMBL" id="CP054056">
    <property type="protein sequence ID" value="QKJ25004.1"/>
    <property type="molecule type" value="Genomic_DNA"/>
</dbReference>